<protein>
    <submittedName>
        <fullName evidence="1">Uncharacterized protein</fullName>
    </submittedName>
</protein>
<evidence type="ECO:0000313" key="1">
    <source>
        <dbReference type="EMBL" id="GCE19139.1"/>
    </source>
</evidence>
<name>A0A402AJ70_9CHLR</name>
<evidence type="ECO:0000313" key="2">
    <source>
        <dbReference type="Proteomes" id="UP000287188"/>
    </source>
</evidence>
<dbReference type="AlphaFoldDB" id="A0A402AJ70"/>
<gene>
    <name evidence="1" type="ORF">KDK_29390</name>
</gene>
<reference evidence="2" key="1">
    <citation type="submission" date="2018-12" db="EMBL/GenBank/DDBJ databases">
        <title>Tengunoibacter tsumagoiensis gen. nov., sp. nov., Dictyobacter kobayashii sp. nov., D. alpinus sp. nov., and D. joshuensis sp. nov. and description of Dictyobacteraceae fam. nov. within the order Ktedonobacterales isolated from Tengu-no-mugimeshi.</title>
        <authorList>
            <person name="Wang C.M."/>
            <person name="Zheng Y."/>
            <person name="Sakai Y."/>
            <person name="Toyoda A."/>
            <person name="Minakuchi Y."/>
            <person name="Abe K."/>
            <person name="Yokota A."/>
            <person name="Yabe S."/>
        </authorList>
    </citation>
    <scope>NUCLEOTIDE SEQUENCE [LARGE SCALE GENOMIC DNA]</scope>
    <source>
        <strain evidence="2">Uno11</strain>
    </source>
</reference>
<accession>A0A402AJ70</accession>
<proteinExistence type="predicted"/>
<sequence>MYSDPWWVLLIHYIKTTGSAFTGSMNRPLRQSDQEEKERLPIETHIYLNTTRTIQRPNDHREYG</sequence>
<dbReference type="EMBL" id="BIFS01000001">
    <property type="protein sequence ID" value="GCE19139.1"/>
    <property type="molecule type" value="Genomic_DNA"/>
</dbReference>
<comment type="caution">
    <text evidence="1">The sequence shown here is derived from an EMBL/GenBank/DDBJ whole genome shotgun (WGS) entry which is preliminary data.</text>
</comment>
<keyword evidence="2" id="KW-1185">Reference proteome</keyword>
<dbReference type="Proteomes" id="UP000287188">
    <property type="component" value="Unassembled WGS sequence"/>
</dbReference>
<organism evidence="1 2">
    <name type="scientific">Dictyobacter kobayashii</name>
    <dbReference type="NCBI Taxonomy" id="2014872"/>
    <lineage>
        <taxon>Bacteria</taxon>
        <taxon>Bacillati</taxon>
        <taxon>Chloroflexota</taxon>
        <taxon>Ktedonobacteria</taxon>
        <taxon>Ktedonobacterales</taxon>
        <taxon>Dictyobacteraceae</taxon>
        <taxon>Dictyobacter</taxon>
    </lineage>
</organism>